<evidence type="ECO:0000256" key="2">
    <source>
        <dbReference type="ARBA" id="ARBA00023242"/>
    </source>
</evidence>
<dbReference type="SUPFAM" id="SSF54160">
    <property type="entry name" value="Chromo domain-like"/>
    <property type="match status" value="1"/>
</dbReference>
<feature type="domain" description="Chromo" evidence="3">
    <location>
        <begin position="19"/>
        <end position="58"/>
    </location>
</feature>
<dbReference type="AlphaFoldDB" id="A0AAD7IMY6"/>
<dbReference type="GO" id="GO:0005634">
    <property type="term" value="C:nucleus"/>
    <property type="evidence" value="ECO:0007669"/>
    <property type="project" value="UniProtKB-SubCell"/>
</dbReference>
<evidence type="ECO:0000259" key="3">
    <source>
        <dbReference type="PROSITE" id="PS50013"/>
    </source>
</evidence>
<dbReference type="InterPro" id="IPR000953">
    <property type="entry name" value="Chromo/chromo_shadow_dom"/>
</dbReference>
<dbReference type="Pfam" id="PF00385">
    <property type="entry name" value="Chromo"/>
    <property type="match status" value="1"/>
</dbReference>
<name>A0AAD7IMY6_9AGAR</name>
<evidence type="ECO:0000313" key="5">
    <source>
        <dbReference type="Proteomes" id="UP001215280"/>
    </source>
</evidence>
<protein>
    <recommendedName>
        <fullName evidence="3">Chromo domain-containing protein</fullName>
    </recommendedName>
</protein>
<comment type="subcellular location">
    <subcellularLocation>
        <location evidence="1">Nucleus</location>
    </subcellularLocation>
</comment>
<organism evidence="4 5">
    <name type="scientific">Mycena maculata</name>
    <dbReference type="NCBI Taxonomy" id="230809"/>
    <lineage>
        <taxon>Eukaryota</taxon>
        <taxon>Fungi</taxon>
        <taxon>Dikarya</taxon>
        <taxon>Basidiomycota</taxon>
        <taxon>Agaricomycotina</taxon>
        <taxon>Agaricomycetes</taxon>
        <taxon>Agaricomycetidae</taxon>
        <taxon>Agaricales</taxon>
        <taxon>Marasmiineae</taxon>
        <taxon>Mycenaceae</taxon>
        <taxon>Mycena</taxon>
    </lineage>
</organism>
<dbReference type="InterPro" id="IPR023780">
    <property type="entry name" value="Chromo_domain"/>
</dbReference>
<keyword evidence="5" id="KW-1185">Reference proteome</keyword>
<dbReference type="Gene3D" id="2.40.50.40">
    <property type="match status" value="1"/>
</dbReference>
<dbReference type="InterPro" id="IPR051219">
    <property type="entry name" value="Heterochromatin_chromo-domain"/>
</dbReference>
<accession>A0AAD7IMY6</accession>
<evidence type="ECO:0000313" key="4">
    <source>
        <dbReference type="EMBL" id="KAJ7744973.1"/>
    </source>
</evidence>
<dbReference type="EMBL" id="JARJLG010000105">
    <property type="protein sequence ID" value="KAJ7744973.1"/>
    <property type="molecule type" value="Genomic_DNA"/>
</dbReference>
<sequence>MRGSAPQDDNDHADDKEEYEVEAILDSNKDRFGEGKLGYLVKWKNYREAYNSWVTEEDTLYINYDSNRNSSDSYSKNATNAIALFWQRTKWQHEAAYPASKCTRTPDNAVRAAGSASTDDQPIKKTRHEEIETTRHIGNMVPHKDAPTWDALIHHIDRVERVGNMLYVYFTLYVCTSPLIKLILS</sequence>
<comment type="caution">
    <text evidence="4">The sequence shown here is derived from an EMBL/GenBank/DDBJ whole genome shotgun (WGS) entry which is preliminary data.</text>
</comment>
<dbReference type="GO" id="GO:0006338">
    <property type="term" value="P:chromatin remodeling"/>
    <property type="evidence" value="ECO:0007669"/>
    <property type="project" value="UniProtKB-ARBA"/>
</dbReference>
<evidence type="ECO:0000256" key="1">
    <source>
        <dbReference type="ARBA" id="ARBA00004123"/>
    </source>
</evidence>
<gene>
    <name evidence="4" type="ORF">DFH07DRAFT_963511</name>
</gene>
<reference evidence="4" key="1">
    <citation type="submission" date="2023-03" db="EMBL/GenBank/DDBJ databases">
        <title>Massive genome expansion in bonnet fungi (Mycena s.s.) driven by repeated elements and novel gene families across ecological guilds.</title>
        <authorList>
            <consortium name="Lawrence Berkeley National Laboratory"/>
            <person name="Harder C.B."/>
            <person name="Miyauchi S."/>
            <person name="Viragh M."/>
            <person name="Kuo A."/>
            <person name="Thoen E."/>
            <person name="Andreopoulos B."/>
            <person name="Lu D."/>
            <person name="Skrede I."/>
            <person name="Drula E."/>
            <person name="Henrissat B."/>
            <person name="Morin E."/>
            <person name="Kohler A."/>
            <person name="Barry K."/>
            <person name="LaButti K."/>
            <person name="Morin E."/>
            <person name="Salamov A."/>
            <person name="Lipzen A."/>
            <person name="Mereny Z."/>
            <person name="Hegedus B."/>
            <person name="Baldrian P."/>
            <person name="Stursova M."/>
            <person name="Weitz H."/>
            <person name="Taylor A."/>
            <person name="Grigoriev I.V."/>
            <person name="Nagy L.G."/>
            <person name="Martin F."/>
            <person name="Kauserud H."/>
        </authorList>
    </citation>
    <scope>NUCLEOTIDE SEQUENCE</scope>
    <source>
        <strain evidence="4">CBHHK188m</strain>
    </source>
</reference>
<dbReference type="Proteomes" id="UP001215280">
    <property type="component" value="Unassembled WGS sequence"/>
</dbReference>
<dbReference type="SMART" id="SM00298">
    <property type="entry name" value="CHROMO"/>
    <property type="match status" value="1"/>
</dbReference>
<proteinExistence type="predicted"/>
<keyword evidence="2" id="KW-0539">Nucleus</keyword>
<dbReference type="InterPro" id="IPR016197">
    <property type="entry name" value="Chromo-like_dom_sf"/>
</dbReference>
<dbReference type="PANTHER" id="PTHR22812">
    <property type="entry name" value="CHROMOBOX PROTEIN"/>
    <property type="match status" value="1"/>
</dbReference>
<dbReference type="PROSITE" id="PS50013">
    <property type="entry name" value="CHROMO_2"/>
    <property type="match status" value="1"/>
</dbReference>